<dbReference type="CDD" id="cd05403">
    <property type="entry name" value="NT_KNTase_like"/>
    <property type="match status" value="1"/>
</dbReference>
<evidence type="ECO:0000259" key="10">
    <source>
        <dbReference type="PROSITE" id="PS50943"/>
    </source>
</evidence>
<dbReference type="GO" id="GO:0016779">
    <property type="term" value="F:nucleotidyltransferase activity"/>
    <property type="evidence" value="ECO:0007669"/>
    <property type="project" value="UniProtKB-KW"/>
</dbReference>
<organism evidence="11">
    <name type="scientific">freshwater metagenome</name>
    <dbReference type="NCBI Taxonomy" id="449393"/>
    <lineage>
        <taxon>unclassified sequences</taxon>
        <taxon>metagenomes</taxon>
        <taxon>ecological metagenomes</taxon>
    </lineage>
</organism>
<evidence type="ECO:0000256" key="8">
    <source>
        <dbReference type="ARBA" id="ARBA00022842"/>
    </source>
</evidence>
<dbReference type="PANTHER" id="PTHR33571:SF12">
    <property type="entry name" value="BSL3053 PROTEIN"/>
    <property type="match status" value="1"/>
</dbReference>
<evidence type="ECO:0000256" key="3">
    <source>
        <dbReference type="ARBA" id="ARBA00022679"/>
    </source>
</evidence>
<comment type="similarity">
    <text evidence="9">Belongs to the MntA antitoxin family.</text>
</comment>
<dbReference type="InterPro" id="IPR002934">
    <property type="entry name" value="Polymerase_NTP_transf_dom"/>
</dbReference>
<reference evidence="11" key="1">
    <citation type="submission" date="2020-05" db="EMBL/GenBank/DDBJ databases">
        <authorList>
            <person name="Chiriac C."/>
            <person name="Salcher M."/>
            <person name="Ghai R."/>
            <person name="Kavagutti S V."/>
        </authorList>
    </citation>
    <scope>NUCLEOTIDE SEQUENCE</scope>
</reference>
<keyword evidence="5" id="KW-0479">Metal-binding</keyword>
<dbReference type="PROSITE" id="PS50943">
    <property type="entry name" value="HTH_CROC1"/>
    <property type="match status" value="1"/>
</dbReference>
<dbReference type="PANTHER" id="PTHR33571">
    <property type="entry name" value="SSL8005 PROTEIN"/>
    <property type="match status" value="1"/>
</dbReference>
<keyword evidence="3" id="KW-0808">Transferase</keyword>
<dbReference type="GO" id="GO:0046872">
    <property type="term" value="F:metal ion binding"/>
    <property type="evidence" value="ECO:0007669"/>
    <property type="project" value="UniProtKB-KW"/>
</dbReference>
<gene>
    <name evidence="11" type="ORF">UFOPK2958_01120</name>
</gene>
<keyword evidence="4" id="KW-0548">Nucleotidyltransferase</keyword>
<comment type="cofactor">
    <cofactor evidence="1">
        <name>Mg(2+)</name>
        <dbReference type="ChEBI" id="CHEBI:18420"/>
    </cofactor>
</comment>
<dbReference type="AlphaFoldDB" id="A0A6J6WYD6"/>
<evidence type="ECO:0000256" key="2">
    <source>
        <dbReference type="ARBA" id="ARBA00022649"/>
    </source>
</evidence>
<evidence type="ECO:0000256" key="7">
    <source>
        <dbReference type="ARBA" id="ARBA00022840"/>
    </source>
</evidence>
<sequence>MDSEVLTAGEIIRNARIAANLSQSELARRARVAQSVVSAYEADRRSPSWEMLKKLIAASGSRLDLTITPIPGVPRGLPNTEMGQRIRQHRRAILAAAEKYQVTNLRVFGSVARGEDSSQSDVDIVAEFPPTVGLIELGSLELEIAAILNCRVDLVPLVGLRPQVFALVEAEGVQI</sequence>
<evidence type="ECO:0000256" key="4">
    <source>
        <dbReference type="ARBA" id="ARBA00022695"/>
    </source>
</evidence>
<proteinExistence type="inferred from homology"/>
<keyword evidence="8" id="KW-0460">Magnesium</keyword>
<evidence type="ECO:0000256" key="6">
    <source>
        <dbReference type="ARBA" id="ARBA00022741"/>
    </source>
</evidence>
<dbReference type="SUPFAM" id="SSF81301">
    <property type="entry name" value="Nucleotidyltransferase"/>
    <property type="match status" value="1"/>
</dbReference>
<name>A0A6J6WYD6_9ZZZZ</name>
<accession>A0A6J6WYD6</accession>
<dbReference type="GO" id="GO:0003677">
    <property type="term" value="F:DNA binding"/>
    <property type="evidence" value="ECO:0007669"/>
    <property type="project" value="InterPro"/>
</dbReference>
<dbReference type="Pfam" id="PF01909">
    <property type="entry name" value="NTP_transf_2"/>
    <property type="match status" value="1"/>
</dbReference>
<evidence type="ECO:0000256" key="1">
    <source>
        <dbReference type="ARBA" id="ARBA00001946"/>
    </source>
</evidence>
<dbReference type="InterPro" id="IPR010982">
    <property type="entry name" value="Lambda_DNA-bd_dom_sf"/>
</dbReference>
<keyword evidence="2" id="KW-1277">Toxin-antitoxin system</keyword>
<dbReference type="EMBL" id="CAFAAB010000139">
    <property type="protein sequence ID" value="CAB4790181.1"/>
    <property type="molecule type" value="Genomic_DNA"/>
</dbReference>
<dbReference type="InterPro" id="IPR001387">
    <property type="entry name" value="Cro/C1-type_HTH"/>
</dbReference>
<dbReference type="Gene3D" id="3.30.460.10">
    <property type="entry name" value="Beta Polymerase, domain 2"/>
    <property type="match status" value="1"/>
</dbReference>
<dbReference type="CDD" id="cd00093">
    <property type="entry name" value="HTH_XRE"/>
    <property type="match status" value="1"/>
</dbReference>
<dbReference type="SMART" id="SM00530">
    <property type="entry name" value="HTH_XRE"/>
    <property type="match status" value="1"/>
</dbReference>
<dbReference type="Pfam" id="PF01381">
    <property type="entry name" value="HTH_3"/>
    <property type="match status" value="1"/>
</dbReference>
<dbReference type="InterPro" id="IPR043519">
    <property type="entry name" value="NT_sf"/>
</dbReference>
<dbReference type="Gene3D" id="1.10.260.40">
    <property type="entry name" value="lambda repressor-like DNA-binding domains"/>
    <property type="match status" value="1"/>
</dbReference>
<evidence type="ECO:0000313" key="11">
    <source>
        <dbReference type="EMBL" id="CAB4790181.1"/>
    </source>
</evidence>
<evidence type="ECO:0000256" key="9">
    <source>
        <dbReference type="ARBA" id="ARBA00038276"/>
    </source>
</evidence>
<keyword evidence="6" id="KW-0547">Nucleotide-binding</keyword>
<evidence type="ECO:0000256" key="5">
    <source>
        <dbReference type="ARBA" id="ARBA00022723"/>
    </source>
</evidence>
<protein>
    <submittedName>
        <fullName evidence="11">Unannotated protein</fullName>
    </submittedName>
</protein>
<dbReference type="InterPro" id="IPR052038">
    <property type="entry name" value="Type-VII_TA_antitoxin"/>
</dbReference>
<feature type="domain" description="HTH cro/C1-type" evidence="10">
    <location>
        <begin position="12"/>
        <end position="66"/>
    </location>
</feature>
<dbReference type="SUPFAM" id="SSF47413">
    <property type="entry name" value="lambda repressor-like DNA-binding domains"/>
    <property type="match status" value="1"/>
</dbReference>
<keyword evidence="7" id="KW-0067">ATP-binding</keyword>
<dbReference type="GO" id="GO:0005524">
    <property type="term" value="F:ATP binding"/>
    <property type="evidence" value="ECO:0007669"/>
    <property type="project" value="UniProtKB-KW"/>
</dbReference>